<dbReference type="AlphaFoldDB" id="A0A9N8EV24"/>
<dbReference type="PANTHER" id="PTHR10653">
    <property type="entry name" value="F-ACTIN-CAPPING PROTEIN SUBUNIT ALPHA"/>
    <property type="match status" value="1"/>
</dbReference>
<dbReference type="InterPro" id="IPR002189">
    <property type="entry name" value="CapZ_alpha"/>
</dbReference>
<comment type="caution">
    <text evidence="4">The sequence shown here is derived from an EMBL/GenBank/DDBJ whole genome shotgun (WGS) entry which is preliminary data.</text>
</comment>
<accession>A0A9N8EV24</accession>
<gene>
    <name evidence="4" type="ORF">SEMRO_1909_G304790.1</name>
</gene>
<evidence type="ECO:0000256" key="3">
    <source>
        <dbReference type="RuleBase" id="RU365077"/>
    </source>
</evidence>
<keyword evidence="1 3" id="KW-0117">Actin capping</keyword>
<reference evidence="4" key="1">
    <citation type="submission" date="2020-06" db="EMBL/GenBank/DDBJ databases">
        <authorList>
            <consortium name="Plant Systems Biology data submission"/>
        </authorList>
    </citation>
    <scope>NUCLEOTIDE SEQUENCE</scope>
    <source>
        <strain evidence="4">D6</strain>
    </source>
</reference>
<dbReference type="Pfam" id="PF01267">
    <property type="entry name" value="F-actin_cap_A"/>
    <property type="match status" value="1"/>
</dbReference>
<evidence type="ECO:0000313" key="5">
    <source>
        <dbReference type="Proteomes" id="UP001153069"/>
    </source>
</evidence>
<dbReference type="GO" id="GO:0008290">
    <property type="term" value="C:F-actin capping protein complex"/>
    <property type="evidence" value="ECO:0007669"/>
    <property type="project" value="UniProtKB-UniRule"/>
</dbReference>
<organism evidence="4 5">
    <name type="scientific">Seminavis robusta</name>
    <dbReference type="NCBI Taxonomy" id="568900"/>
    <lineage>
        <taxon>Eukaryota</taxon>
        <taxon>Sar</taxon>
        <taxon>Stramenopiles</taxon>
        <taxon>Ochrophyta</taxon>
        <taxon>Bacillariophyta</taxon>
        <taxon>Bacillariophyceae</taxon>
        <taxon>Bacillariophycidae</taxon>
        <taxon>Naviculales</taxon>
        <taxon>Naviculaceae</taxon>
        <taxon>Seminavis</taxon>
    </lineage>
</organism>
<dbReference type="PANTHER" id="PTHR10653:SF0">
    <property type="entry name" value="F-ACTIN-CAPPING PROTEIN SUBUNIT ALPHA"/>
    <property type="match status" value="1"/>
</dbReference>
<name>A0A9N8EV24_9STRA</name>
<protein>
    <recommendedName>
        <fullName evidence="3">F-actin-capping protein subunit alpha</fullName>
    </recommendedName>
</protein>
<sequence length="233" mass="25762">MASPDQLEFIREVLQSAPAGKFNALLEDMQKLAGSSVPDDAWAEIRNHHQRNTCAATQEDLSHPMAASLKEELTKYQDGIYSGGKDVISRGDISPGSNNDEVVLRTYAERVDEAKSRTGFWSAEWTIKSDASILGKLNICSFSFEGGNFQLRSTRGFSPKTVEGELAPAIMKQIASWENEAFVSLMDSCAQSTYSLKSIRGILPVTHKRLNWNVVVHRTPYGPHSEVTAILQN</sequence>
<dbReference type="GO" id="GO:0051016">
    <property type="term" value="P:barbed-end actin filament capping"/>
    <property type="evidence" value="ECO:0007669"/>
    <property type="project" value="UniProtKB-UniRule"/>
</dbReference>
<dbReference type="SUPFAM" id="SSF90096">
    <property type="entry name" value="Subunits of heterodimeric actin filament capping protein Capz"/>
    <property type="match status" value="1"/>
</dbReference>
<dbReference type="Proteomes" id="UP001153069">
    <property type="component" value="Unassembled WGS sequence"/>
</dbReference>
<evidence type="ECO:0000256" key="2">
    <source>
        <dbReference type="ARBA" id="ARBA00023203"/>
    </source>
</evidence>
<keyword evidence="5" id="KW-1185">Reference proteome</keyword>
<dbReference type="GO" id="GO:0030863">
    <property type="term" value="C:cortical cytoskeleton"/>
    <property type="evidence" value="ECO:0007669"/>
    <property type="project" value="TreeGrafter"/>
</dbReference>
<dbReference type="Gene3D" id="3.90.1150.210">
    <property type="entry name" value="F-actin capping protein, beta subunit"/>
    <property type="match status" value="1"/>
</dbReference>
<dbReference type="GO" id="GO:0051015">
    <property type="term" value="F:actin filament binding"/>
    <property type="evidence" value="ECO:0007669"/>
    <property type="project" value="TreeGrafter"/>
</dbReference>
<proteinExistence type="inferred from homology"/>
<dbReference type="InterPro" id="IPR037282">
    <property type="entry name" value="CapZ_alpha/beta"/>
</dbReference>
<dbReference type="GO" id="GO:0030036">
    <property type="term" value="P:actin cytoskeleton organization"/>
    <property type="evidence" value="ECO:0007669"/>
    <property type="project" value="TreeGrafter"/>
</dbReference>
<comment type="similarity">
    <text evidence="3">Belongs to the F-actin-capping protein alpha subunit family.</text>
</comment>
<dbReference type="OrthoDB" id="47962at2759"/>
<keyword evidence="2 3" id="KW-0009">Actin-binding</keyword>
<evidence type="ECO:0000256" key="1">
    <source>
        <dbReference type="ARBA" id="ARBA00022467"/>
    </source>
</evidence>
<comment type="subunit">
    <text evidence="3">Heterodimer of an alpha and a beta subunit.</text>
</comment>
<dbReference type="EMBL" id="CAICTM010001907">
    <property type="protein sequence ID" value="CAB9526905.1"/>
    <property type="molecule type" value="Genomic_DNA"/>
</dbReference>
<comment type="function">
    <text evidence="3">F-actin-capping proteins bind in a Ca(2+)-independent manner to the fast growing ends of actin filaments (barbed end) thereby blocking the exchange of subunits at these ends. Unlike other capping proteins (such as gelsolin and severin), these proteins do not sever actin filaments.</text>
</comment>
<dbReference type="InterPro" id="IPR042276">
    <property type="entry name" value="CapZ_alpha/beta_2"/>
</dbReference>
<evidence type="ECO:0000313" key="4">
    <source>
        <dbReference type="EMBL" id="CAB9526905.1"/>
    </source>
</evidence>